<dbReference type="EMBL" id="MT142515">
    <property type="protein sequence ID" value="QJA83660.1"/>
    <property type="molecule type" value="Genomic_DNA"/>
</dbReference>
<gene>
    <name evidence="3" type="ORF">MM415A00269_0028</name>
    <name evidence="2" type="ORF">MM415B00862_0027</name>
    <name evidence="1" type="ORF">TM448A00755_0016</name>
    <name evidence="4" type="ORF">TM448B01461_0017</name>
</gene>
<evidence type="ECO:0000313" key="4">
    <source>
        <dbReference type="EMBL" id="QJH98993.1"/>
    </source>
</evidence>
<name>A0A6H1ZJ04_9ZZZZ</name>
<evidence type="ECO:0000313" key="3">
    <source>
        <dbReference type="EMBL" id="QJA83660.1"/>
    </source>
</evidence>
<protein>
    <submittedName>
        <fullName evidence="1">Uncharacterized protein</fullName>
    </submittedName>
</protein>
<dbReference type="EMBL" id="MT144062">
    <property type="protein sequence ID" value="QJA47903.1"/>
    <property type="molecule type" value="Genomic_DNA"/>
</dbReference>
<accession>A0A6H1ZJ04</accession>
<organism evidence="1">
    <name type="scientific">viral metagenome</name>
    <dbReference type="NCBI Taxonomy" id="1070528"/>
    <lineage>
        <taxon>unclassified sequences</taxon>
        <taxon>metagenomes</taxon>
        <taxon>organismal metagenomes</taxon>
    </lineage>
</organism>
<dbReference type="EMBL" id="MT141456">
    <property type="protein sequence ID" value="QJA61906.1"/>
    <property type="molecule type" value="Genomic_DNA"/>
</dbReference>
<evidence type="ECO:0000313" key="2">
    <source>
        <dbReference type="EMBL" id="QJA61906.1"/>
    </source>
</evidence>
<proteinExistence type="predicted"/>
<dbReference type="EMBL" id="MT144762">
    <property type="protein sequence ID" value="QJH98993.1"/>
    <property type="molecule type" value="Genomic_DNA"/>
</dbReference>
<evidence type="ECO:0000313" key="1">
    <source>
        <dbReference type="EMBL" id="QJA47903.1"/>
    </source>
</evidence>
<dbReference type="AlphaFoldDB" id="A0A6H1ZJ04"/>
<sequence>MNVQNMQVPIDNLSIQNDVKMRLIELIESSDILSFGLLTEVVDGWDEEYHCSCKVDSGIRSVSIRLRLKEKE</sequence>
<reference evidence="1" key="1">
    <citation type="submission" date="2020-03" db="EMBL/GenBank/DDBJ databases">
        <title>The deep terrestrial virosphere.</title>
        <authorList>
            <person name="Holmfeldt K."/>
            <person name="Nilsson E."/>
            <person name="Simone D."/>
            <person name="Lopez-Fernandez M."/>
            <person name="Wu X."/>
            <person name="de Brujin I."/>
            <person name="Lundin D."/>
            <person name="Andersson A."/>
            <person name="Bertilsson S."/>
            <person name="Dopson M."/>
        </authorList>
    </citation>
    <scope>NUCLEOTIDE SEQUENCE</scope>
    <source>
        <strain evidence="3">MM415A00269</strain>
        <strain evidence="2">MM415B00862</strain>
        <strain evidence="1">TM448A00755</strain>
        <strain evidence="4">TM448B01461</strain>
    </source>
</reference>